<dbReference type="RefSeq" id="WP_120335606.1">
    <property type="nucleotide sequence ID" value="NZ_MCAQ01000027.1"/>
</dbReference>
<evidence type="ECO:0000313" key="1">
    <source>
        <dbReference type="EMBL" id="RKF32294.1"/>
    </source>
</evidence>
<dbReference type="Proteomes" id="UP000286402">
    <property type="component" value="Unassembled WGS sequence"/>
</dbReference>
<gene>
    <name evidence="1" type="ORF">BCY89_13940</name>
</gene>
<protein>
    <submittedName>
        <fullName evidence="1">Uncharacterized protein</fullName>
    </submittedName>
</protein>
<name>A0A420FH76_9SPHI</name>
<dbReference type="AlphaFoldDB" id="A0A420FH76"/>
<accession>A0A420FH76</accession>
<keyword evidence="2" id="KW-1185">Reference proteome</keyword>
<evidence type="ECO:0000313" key="2">
    <source>
        <dbReference type="Proteomes" id="UP000286402"/>
    </source>
</evidence>
<proteinExistence type="predicted"/>
<dbReference type="EMBL" id="MCAQ01000027">
    <property type="protein sequence ID" value="RKF32294.1"/>
    <property type="molecule type" value="Genomic_DNA"/>
</dbReference>
<organism evidence="1 2">
    <name type="scientific">Sphingobacterium siyangense</name>
    <dbReference type="NCBI Taxonomy" id="459529"/>
    <lineage>
        <taxon>Bacteria</taxon>
        <taxon>Pseudomonadati</taxon>
        <taxon>Bacteroidota</taxon>
        <taxon>Sphingobacteriia</taxon>
        <taxon>Sphingobacteriales</taxon>
        <taxon>Sphingobacteriaceae</taxon>
        <taxon>Sphingobacterium</taxon>
    </lineage>
</organism>
<sequence length="99" mass="11371">MAHNSRNERIDFLYFFLNNVKNGSSAYKSYLLPILSEAKELAEGSRNIYELTPESRDVKILLQEVASEWLFKINVSTVGNAEISELQNIIRKSEDTLVF</sequence>
<comment type="caution">
    <text evidence="1">The sequence shown here is derived from an EMBL/GenBank/DDBJ whole genome shotgun (WGS) entry which is preliminary data.</text>
</comment>
<reference evidence="1 2" key="1">
    <citation type="submission" date="2016-07" db="EMBL/GenBank/DDBJ databases">
        <title>Genome analysis of Sphingobacterium siyangense T12B17.</title>
        <authorList>
            <person name="Xu D."/>
            <person name="Su Y."/>
            <person name="Zheng S."/>
        </authorList>
    </citation>
    <scope>NUCLEOTIDE SEQUENCE [LARGE SCALE GENOMIC DNA]</scope>
    <source>
        <strain evidence="1 2">T12B17</strain>
    </source>
</reference>